<comment type="catalytic activity">
    <reaction evidence="6">
        <text>an N(4)-(oligosaccharide-(1-&gt;3)-[oligosaccharide-(1-&gt;6)]-beta-D-Man-(1-&gt;4)-beta-D-GlcNAc-(1-&gt;4)-alpha-D-GlcNAc)-L-asparaginyl-[protein] + H2O = an oligosaccharide-(1-&gt;3)-[oligosaccharide-(1-&gt;6)]-beta-D-Man-(1-&gt;4)-D-GlcNAc + N(4)-(N-acetyl-beta-D-glucosaminyl)-L-asparaginyl-[protein]</text>
        <dbReference type="Rhea" id="RHEA:73067"/>
        <dbReference type="Rhea" id="RHEA-COMP:12603"/>
        <dbReference type="Rhea" id="RHEA-COMP:18176"/>
        <dbReference type="ChEBI" id="CHEBI:15377"/>
        <dbReference type="ChEBI" id="CHEBI:132248"/>
        <dbReference type="ChEBI" id="CHEBI:192714"/>
        <dbReference type="ChEBI" id="CHEBI:192715"/>
        <dbReference type="EC" id="3.2.1.96"/>
    </reaction>
</comment>
<sequence>MSDRPRLIQSLRLAVAAGAVASLGAATAPAVAAPAPATVPSATATTGPTECKDPIAFGYYRQWRDVETTKEEDRAPNVQRMDEIPPQLDIVSAFATKPAQDPDFWVALRDTYVPALHAQGTEVVFTIFIDDIADADVELNEAAYDAHARWLVEEYVDRAGLDGLDIDTERSLDPEQTERAAGIIRALGKYLGPQSGTGRYLIYDTNMTGNHPLFPQIAEYVDYVLLQAYGRDPGRLQGTWETFAPYISSCQFLPGFSFYEERGWHWLDTTVPFGESRAAAYANWQPEGGGKGGIFSYALDRDGKLDGDDTISASKYTWMKRLSGIIDEVAR</sequence>
<reference evidence="9 10" key="1">
    <citation type="submission" date="2020-02" db="EMBL/GenBank/DDBJ databases">
        <title>Whole-genome analyses of novel actinobacteria.</title>
        <authorList>
            <person name="Sahin N."/>
        </authorList>
    </citation>
    <scope>NUCLEOTIDE SEQUENCE [LARGE SCALE GENOMIC DNA]</scope>
    <source>
        <strain evidence="9 10">KC13</strain>
    </source>
</reference>
<dbReference type="CDD" id="cd06542">
    <property type="entry name" value="GH18_EndoS-like"/>
    <property type="match status" value="1"/>
</dbReference>
<name>A0A6M1R0M3_9ACTN</name>
<keyword evidence="10" id="KW-1185">Reference proteome</keyword>
<keyword evidence="5" id="KW-0326">Glycosidase</keyword>
<evidence type="ECO:0000256" key="3">
    <source>
        <dbReference type="ARBA" id="ARBA00022729"/>
    </source>
</evidence>
<keyword evidence="3 7" id="KW-0732">Signal</keyword>
<accession>A0A6M1R0M3</accession>
<keyword evidence="4" id="KW-0378">Hydrolase</keyword>
<feature type="chain" id="PRO_5026917086" description="mannosyl-glycoprotein endo-beta-N-acetylglucosaminidase" evidence="7">
    <location>
        <begin position="33"/>
        <end position="331"/>
    </location>
</feature>
<organism evidence="9 10">
    <name type="scientific">Nocardioides turkmenicus</name>
    <dbReference type="NCBI Taxonomy" id="2711220"/>
    <lineage>
        <taxon>Bacteria</taxon>
        <taxon>Bacillati</taxon>
        <taxon>Actinomycetota</taxon>
        <taxon>Actinomycetes</taxon>
        <taxon>Propionibacteriales</taxon>
        <taxon>Nocardioidaceae</taxon>
        <taxon>Nocardioides</taxon>
    </lineage>
</organism>
<evidence type="ECO:0000256" key="5">
    <source>
        <dbReference type="ARBA" id="ARBA00023295"/>
    </source>
</evidence>
<evidence type="ECO:0000256" key="6">
    <source>
        <dbReference type="ARBA" id="ARBA00034414"/>
    </source>
</evidence>
<gene>
    <name evidence="9" type="ORF">G5C66_13700</name>
</gene>
<dbReference type="EMBL" id="JAALAA010000010">
    <property type="protein sequence ID" value="NGN93794.1"/>
    <property type="molecule type" value="Genomic_DNA"/>
</dbReference>
<feature type="signal peptide" evidence="7">
    <location>
        <begin position="1"/>
        <end position="32"/>
    </location>
</feature>
<evidence type="ECO:0000256" key="1">
    <source>
        <dbReference type="ARBA" id="ARBA00009336"/>
    </source>
</evidence>
<evidence type="ECO:0000256" key="4">
    <source>
        <dbReference type="ARBA" id="ARBA00022801"/>
    </source>
</evidence>
<protein>
    <recommendedName>
        <fullName evidence="2">mannosyl-glycoprotein endo-beta-N-acetylglucosaminidase</fullName>
        <ecNumber evidence="2">3.2.1.96</ecNumber>
    </recommendedName>
</protein>
<dbReference type="AlphaFoldDB" id="A0A6M1R0M3"/>
<dbReference type="Proteomes" id="UP000483261">
    <property type="component" value="Unassembled WGS sequence"/>
</dbReference>
<comment type="similarity">
    <text evidence="1">Belongs to the glycosyl hydrolase 18 family.</text>
</comment>
<dbReference type="InterPro" id="IPR017853">
    <property type="entry name" value="GH"/>
</dbReference>
<evidence type="ECO:0000256" key="2">
    <source>
        <dbReference type="ARBA" id="ARBA00012566"/>
    </source>
</evidence>
<comment type="caution">
    <text evidence="9">The sequence shown here is derived from an EMBL/GenBank/DDBJ whole genome shotgun (WGS) entry which is preliminary data.</text>
</comment>
<dbReference type="RefSeq" id="WP_165111517.1">
    <property type="nucleotide sequence ID" value="NZ_JAALAA010000010.1"/>
</dbReference>
<evidence type="ECO:0000313" key="9">
    <source>
        <dbReference type="EMBL" id="NGN93794.1"/>
    </source>
</evidence>
<dbReference type="GO" id="GO:0033925">
    <property type="term" value="F:mannosyl-glycoprotein endo-beta-N-acetylglucosaminidase activity"/>
    <property type="evidence" value="ECO:0007669"/>
    <property type="project" value="UniProtKB-EC"/>
</dbReference>
<evidence type="ECO:0000313" key="10">
    <source>
        <dbReference type="Proteomes" id="UP000483261"/>
    </source>
</evidence>
<dbReference type="Pfam" id="PF23916">
    <property type="entry name" value="TIM-barrel_EndoS"/>
    <property type="match status" value="1"/>
</dbReference>
<feature type="domain" description="Endo-beta-N-acetylglucosaminidase EndoS/F2-like TIM-barrel" evidence="8">
    <location>
        <begin position="58"/>
        <end position="296"/>
    </location>
</feature>
<dbReference type="InterPro" id="IPR057016">
    <property type="entry name" value="EndoS_F2-like_TIM-barrel"/>
</dbReference>
<proteinExistence type="inferred from homology"/>
<evidence type="ECO:0000256" key="7">
    <source>
        <dbReference type="SAM" id="SignalP"/>
    </source>
</evidence>
<dbReference type="EC" id="3.2.1.96" evidence="2"/>
<evidence type="ECO:0000259" key="8">
    <source>
        <dbReference type="Pfam" id="PF23916"/>
    </source>
</evidence>
<dbReference type="Gene3D" id="3.20.20.80">
    <property type="entry name" value="Glycosidases"/>
    <property type="match status" value="1"/>
</dbReference>
<dbReference type="SUPFAM" id="SSF51445">
    <property type="entry name" value="(Trans)glycosidases"/>
    <property type="match status" value="1"/>
</dbReference>